<name>A0A7C3IIY8_9SPIR</name>
<reference evidence="1" key="1">
    <citation type="journal article" date="2020" name="mSystems">
        <title>Genome- and Community-Level Interaction Insights into Carbon Utilization and Element Cycling Functions of Hydrothermarchaeota in Hydrothermal Sediment.</title>
        <authorList>
            <person name="Zhou Z."/>
            <person name="Liu Y."/>
            <person name="Xu W."/>
            <person name="Pan J."/>
            <person name="Luo Z.H."/>
            <person name="Li M."/>
        </authorList>
    </citation>
    <scope>NUCLEOTIDE SEQUENCE [LARGE SCALE GENOMIC DNA]</scope>
    <source>
        <strain evidence="1">SpSt-503</strain>
    </source>
</reference>
<dbReference type="SUPFAM" id="SSF50475">
    <property type="entry name" value="FMN-binding split barrel"/>
    <property type="match status" value="1"/>
</dbReference>
<organism evidence="1">
    <name type="scientific">Gracilinema caldarium</name>
    <dbReference type="NCBI Taxonomy" id="215591"/>
    <lineage>
        <taxon>Bacteria</taxon>
        <taxon>Pseudomonadati</taxon>
        <taxon>Spirochaetota</taxon>
        <taxon>Spirochaetia</taxon>
        <taxon>Spirochaetales</taxon>
        <taxon>Breznakiellaceae</taxon>
        <taxon>Gracilinema</taxon>
    </lineage>
</organism>
<accession>A0A7C3IIY8</accession>
<dbReference type="InterPro" id="IPR024747">
    <property type="entry name" value="Pyridox_Oxase-rel"/>
</dbReference>
<dbReference type="EMBL" id="DSVL01000426">
    <property type="protein sequence ID" value="HFH30584.1"/>
    <property type="molecule type" value="Genomic_DNA"/>
</dbReference>
<dbReference type="InterPro" id="IPR012349">
    <property type="entry name" value="Split_barrel_FMN-bd"/>
</dbReference>
<dbReference type="Gene3D" id="2.30.110.10">
    <property type="entry name" value="Electron Transport, Fmn-binding Protein, Chain A"/>
    <property type="match status" value="1"/>
</dbReference>
<protein>
    <submittedName>
        <fullName evidence="1">Pyridoxamine 5'-phosphate oxidase family protein</fullName>
    </submittedName>
</protein>
<evidence type="ECO:0000313" key="1">
    <source>
        <dbReference type="EMBL" id="HFH30584.1"/>
    </source>
</evidence>
<gene>
    <name evidence="1" type="ORF">ENS59_13930</name>
</gene>
<dbReference type="PANTHER" id="PTHR34071">
    <property type="entry name" value="5-NITROIMIDAZOLE ANTIBIOTICS RESISTANCE PROTEIN, NIMA-FAMILY-RELATED PROTEIN-RELATED"/>
    <property type="match status" value="1"/>
</dbReference>
<sequence length="228" mass="25606">MLPAAIRGYPTGGGAMTKLMESCSSAGNIVRRSRLKSMPHNRERICFIFTSMLPLYYNSDRNGDNKYKEYKEVIMRRKDREIADKTAIYEILDRAKELHLGLWDGQEVYVVPLNFVRIGDGLFFHSAGGGRKLEIMKQNPRVCFEVTGTHHIEPGAKGADCTTLYESVIGWGTGSLITEDDAKYEILRALNRKFGAPTEDLPQAVVQKTAIVQIRMEKLTGKANRGSM</sequence>
<comment type="caution">
    <text evidence="1">The sequence shown here is derived from an EMBL/GenBank/DDBJ whole genome shotgun (WGS) entry which is preliminary data.</text>
</comment>
<dbReference type="Pfam" id="PF12900">
    <property type="entry name" value="Pyridox_ox_2"/>
    <property type="match status" value="1"/>
</dbReference>
<dbReference type="AlphaFoldDB" id="A0A7C3IIY8"/>
<dbReference type="PANTHER" id="PTHR34071:SF2">
    <property type="entry name" value="FLAVIN-NUCLEOTIDE-BINDING PROTEIN"/>
    <property type="match status" value="1"/>
</dbReference>
<proteinExistence type="predicted"/>